<dbReference type="KEGG" id="vcn:VOLCADRAFT_105050"/>
<dbReference type="GeneID" id="9617068"/>
<feature type="region of interest" description="Disordered" evidence="1">
    <location>
        <begin position="612"/>
        <end position="631"/>
    </location>
</feature>
<dbReference type="InParanoid" id="D8TY20"/>
<name>D8TY20_VOLCA</name>
<dbReference type="GO" id="GO:0000793">
    <property type="term" value="C:condensed chromosome"/>
    <property type="evidence" value="ECO:0007669"/>
    <property type="project" value="TreeGrafter"/>
</dbReference>
<dbReference type="PANTHER" id="PTHR14418:SF5">
    <property type="entry name" value="CONDENSIN COMPLEX SUBUNIT 3"/>
    <property type="match status" value="1"/>
</dbReference>
<dbReference type="SUPFAM" id="SSF48371">
    <property type="entry name" value="ARM repeat"/>
    <property type="match status" value="1"/>
</dbReference>
<gene>
    <name evidence="2" type="ORF">VOLCADRAFT_105050</name>
</gene>
<dbReference type="InterPro" id="IPR027165">
    <property type="entry name" value="CND3"/>
</dbReference>
<sequence>MAAAAVIDFFERLSDGGLFDGSHLRKLWLALRKDTNASGAQFAKCLLVYIAAPEKHETDKVIPRCIKEWAGQMPAEPWAEEVISVLLGQLAAWIPHAAKHSRVRVLDLILSVLRGVRREMSLEEGVRTAVVKSLREHLPDKDDKVRQLVVIALTKLGFPQCICIACAAAETVMPAYLVETGTKCSICGPSQDGEGDAEVSELLAELTDALHSDLSQDVRLELVNRLPLDKPTLLEVLRHQSDRSAKVAAAVYDRVARDVAMAKPATPGGLATSVEQRTSLMWYGLHEPRTAARKAAQGLLAKWFTEDAAGDVVKLVEVFNPQANAELCQLIMEQLVEHSQWDPQTAPIKDSIPQCYKGALHTYSLAPQAWLKAETAAGRSLPDLLRVAEQFKEQHQQARSGAAGRSGGAVGSWLTGVSPALATVWVFASRKVTDVATGKGRVAAEKVAGVVAQVEASAGAQAETVLEAFLPVAQQMAKLCLLAAEAGPSYRYITTQLLESATLSYMLARPDGAEPPECKARDSFQPASSSGRGAWEAAVLQFAAAVYGSDRSGLVHSVLPMVLELADSGRPSEHGGRIHDDAAATAAEGPLLQALTFLHLLMAAAGPSVPPSASAPAPLPAAAGAACSSSDGSEPSWTLAQAVDRLAWTASGNPSPAVRAAAIRCYVELCLRDGGAAHLPRAGAVLAPLLPAVAASSAAAATATVAYDGDDDRDFVAQQQLPRRVALQGLLDLSLTWGEPTLTTELRKATAAAEGQRHVDDVTAQLATLGMNGSGSGQQPTAAAAAAAAAGSERHGVGSEVHMAARGAVADALLGSARLVHGWPFQLRLKARLRHQPRQAEQLLTRLLLARFSPSLESEPWLRSQLSAFFKSFQEAASAAGDDGAVHRRMLAGSFLHAARYAMALPAPVGAPATARGCAAPALMEFTGELLASAAAAVIPTAVATGDVMVSREDAQDQAAAGAAAAAAAAASAVIQQPVDAVVELCELVLEEVVRLGSPGSASLDTSEGRVRAYAAELCKTPMRLLPGLPFTGVEANAAGLTSIRRLAYLGRRAVLAVGESLVKTVVPDTAYKKLQEFVRELEELQKAKTAPLSKEDAQVFLQTLKEQLKDRLEELPSLEDVTAELAPDDDCDALRVDASRAGATADQARARKRGTAARGSRGKASAGTNTRTTRQAGKAASSRGPSAGVSRRNDTRNTADADSDTDSDGGDFDSQDDGGGEDGSTAKALTAAVDASKAAKGRSRGAGPASHRQAASQGTTEASDSCSQPGRRSVRAAAAKASEKLEALRIRGSAENKLI</sequence>
<dbReference type="RefSeq" id="XP_002951298.1">
    <property type="nucleotide sequence ID" value="XM_002951252.1"/>
</dbReference>
<dbReference type="STRING" id="3068.D8TY20"/>
<protein>
    <submittedName>
        <fullName evidence="2">Uncharacterized protein</fullName>
    </submittedName>
</protein>
<dbReference type="Proteomes" id="UP000001058">
    <property type="component" value="Unassembled WGS sequence"/>
</dbReference>
<dbReference type="OrthoDB" id="538646at2759"/>
<evidence type="ECO:0000313" key="2">
    <source>
        <dbReference type="EMBL" id="EFJ47474.1"/>
    </source>
</evidence>
<feature type="compositionally biased region" description="Low complexity" evidence="1">
    <location>
        <begin position="612"/>
        <end position="630"/>
    </location>
</feature>
<keyword evidence="3" id="KW-1185">Reference proteome</keyword>
<dbReference type="GO" id="GO:0007076">
    <property type="term" value="P:mitotic chromosome condensation"/>
    <property type="evidence" value="ECO:0007669"/>
    <property type="project" value="InterPro"/>
</dbReference>
<evidence type="ECO:0000313" key="3">
    <source>
        <dbReference type="Proteomes" id="UP000001058"/>
    </source>
</evidence>
<feature type="compositionally biased region" description="Polar residues" evidence="1">
    <location>
        <begin position="1254"/>
        <end position="1271"/>
    </location>
</feature>
<dbReference type="EMBL" id="GL378344">
    <property type="protein sequence ID" value="EFJ47474.1"/>
    <property type="molecule type" value="Genomic_DNA"/>
</dbReference>
<dbReference type="GO" id="GO:0000796">
    <property type="term" value="C:condensin complex"/>
    <property type="evidence" value="ECO:0007669"/>
    <property type="project" value="InterPro"/>
</dbReference>
<dbReference type="InterPro" id="IPR016024">
    <property type="entry name" value="ARM-type_fold"/>
</dbReference>
<feature type="compositionally biased region" description="Low complexity" evidence="1">
    <location>
        <begin position="1157"/>
        <end position="1169"/>
    </location>
</feature>
<proteinExistence type="predicted"/>
<reference evidence="2 3" key="1">
    <citation type="journal article" date="2010" name="Science">
        <title>Genomic analysis of organismal complexity in the multicellular green alga Volvox carteri.</title>
        <authorList>
            <person name="Prochnik S.E."/>
            <person name="Umen J."/>
            <person name="Nedelcu A.M."/>
            <person name="Hallmann A."/>
            <person name="Miller S.M."/>
            <person name="Nishii I."/>
            <person name="Ferris P."/>
            <person name="Kuo A."/>
            <person name="Mitros T."/>
            <person name="Fritz-Laylin L.K."/>
            <person name="Hellsten U."/>
            <person name="Chapman J."/>
            <person name="Simakov O."/>
            <person name="Rensing S.A."/>
            <person name="Terry A."/>
            <person name="Pangilinan J."/>
            <person name="Kapitonov V."/>
            <person name="Jurka J."/>
            <person name="Salamov A."/>
            <person name="Shapiro H."/>
            <person name="Schmutz J."/>
            <person name="Grimwood J."/>
            <person name="Lindquist E."/>
            <person name="Lucas S."/>
            <person name="Grigoriev I.V."/>
            <person name="Schmitt R."/>
            <person name="Kirk D."/>
            <person name="Rokhsar D.S."/>
        </authorList>
    </citation>
    <scope>NUCLEOTIDE SEQUENCE [LARGE SCALE GENOMIC DNA]</scope>
    <source>
        <strain evidence="3">f. Nagariensis / Eve</strain>
    </source>
</reference>
<accession>D8TY20</accession>
<feature type="region of interest" description="Disordered" evidence="1">
    <location>
        <begin position="1141"/>
        <end position="1282"/>
    </location>
</feature>
<dbReference type="PANTHER" id="PTHR14418">
    <property type="entry name" value="CONDENSIN COMPLEX SUBUNIT 3-RELATED"/>
    <property type="match status" value="1"/>
</dbReference>
<feature type="compositionally biased region" description="Acidic residues" evidence="1">
    <location>
        <begin position="1202"/>
        <end position="1221"/>
    </location>
</feature>
<evidence type="ECO:0000256" key="1">
    <source>
        <dbReference type="SAM" id="MobiDB-lite"/>
    </source>
</evidence>
<organism evidence="3">
    <name type="scientific">Volvox carteri f. nagariensis</name>
    <dbReference type="NCBI Taxonomy" id="3068"/>
    <lineage>
        <taxon>Eukaryota</taxon>
        <taxon>Viridiplantae</taxon>
        <taxon>Chlorophyta</taxon>
        <taxon>core chlorophytes</taxon>
        <taxon>Chlorophyceae</taxon>
        <taxon>CS clade</taxon>
        <taxon>Chlamydomonadales</taxon>
        <taxon>Volvocaceae</taxon>
        <taxon>Volvox</taxon>
    </lineage>
</organism>